<name>X1LWL7_9ZZZZ</name>
<dbReference type="AlphaFoldDB" id="X1LWL7"/>
<sequence>MWMVIGDHQVTTAFFEGDHRIMDVGRNDARVELITVSLEFGEPFWKERH</sequence>
<proteinExistence type="predicted"/>
<accession>X1LWL7</accession>
<protein>
    <submittedName>
        <fullName evidence="1">Uncharacterized protein</fullName>
    </submittedName>
</protein>
<gene>
    <name evidence="1" type="ORF">S06H3_01704</name>
</gene>
<organism evidence="1">
    <name type="scientific">marine sediment metagenome</name>
    <dbReference type="NCBI Taxonomy" id="412755"/>
    <lineage>
        <taxon>unclassified sequences</taxon>
        <taxon>metagenomes</taxon>
        <taxon>ecological metagenomes</taxon>
    </lineage>
</organism>
<reference evidence="1" key="1">
    <citation type="journal article" date="2014" name="Front. Microbiol.">
        <title>High frequency of phylogenetically diverse reductive dehalogenase-homologous genes in deep subseafloor sedimentary metagenomes.</title>
        <authorList>
            <person name="Kawai M."/>
            <person name="Futagami T."/>
            <person name="Toyoda A."/>
            <person name="Takaki Y."/>
            <person name="Nishi S."/>
            <person name="Hori S."/>
            <person name="Arai W."/>
            <person name="Tsubouchi T."/>
            <person name="Morono Y."/>
            <person name="Uchiyama I."/>
            <person name="Ito T."/>
            <person name="Fujiyama A."/>
            <person name="Inagaki F."/>
            <person name="Takami H."/>
        </authorList>
    </citation>
    <scope>NUCLEOTIDE SEQUENCE</scope>
    <source>
        <strain evidence="1">Expedition CK06-06</strain>
    </source>
</reference>
<evidence type="ECO:0000313" key="1">
    <source>
        <dbReference type="EMBL" id="GAH98498.1"/>
    </source>
</evidence>
<dbReference type="EMBL" id="BARV01000444">
    <property type="protein sequence ID" value="GAH98498.1"/>
    <property type="molecule type" value="Genomic_DNA"/>
</dbReference>
<comment type="caution">
    <text evidence="1">The sequence shown here is derived from an EMBL/GenBank/DDBJ whole genome shotgun (WGS) entry which is preliminary data.</text>
</comment>